<evidence type="ECO:0000256" key="6">
    <source>
        <dbReference type="ARBA" id="ARBA00022801"/>
    </source>
</evidence>
<evidence type="ECO:0000256" key="7">
    <source>
        <dbReference type="ARBA" id="ARBA00022824"/>
    </source>
</evidence>
<feature type="domain" description="Tyrosine specific protein phosphatases" evidence="15">
    <location>
        <begin position="182"/>
        <end position="262"/>
    </location>
</feature>
<keyword evidence="17" id="KW-1185">Reference proteome</keyword>
<feature type="compositionally biased region" description="Basic and acidic residues" evidence="12">
    <location>
        <begin position="335"/>
        <end position="348"/>
    </location>
</feature>
<feature type="active site" description="Phosphocysteine intermediate" evidence="10">
    <location>
        <position position="209"/>
    </location>
</feature>
<dbReference type="PANTHER" id="PTHR46047:SF3">
    <property type="entry name" value="TYROSINE-PROTEIN PHOSPHATASE NON-RECEPTOR TYPE 61F"/>
    <property type="match status" value="1"/>
</dbReference>
<dbReference type="GO" id="GO:0046426">
    <property type="term" value="P:negative regulation of receptor signaling pathway via JAK-STAT"/>
    <property type="evidence" value="ECO:0007669"/>
    <property type="project" value="TreeGrafter"/>
</dbReference>
<dbReference type="Pfam" id="PF00102">
    <property type="entry name" value="Y_phosphatase"/>
    <property type="match status" value="1"/>
</dbReference>
<sequence>MKSENKELNRYSDVIPCMHAQFTLVITNITLNVYVIENYLDDKTRVKLKRHNLNYINASYVSLPSAKRNYILTQGPLEITCGHFWLMIWEQQSKAIIMLNNLIERGVSKCYQYWPNGEINDDVDQIEFNDVNLTVQFLSHYKFDYYQLRRFKLIDQISNNSREIHHFHYTHWPDFDLPKDPNSFLSYLNAVRDSGSLDLNLHGPPIVHCSAGIGRSGTFVLVDSCLVLIEANKSIDSINVIDILLEMRKCRMGLIQTSAQFRFSFKAIIEGSKHIFEKQRQTKLEGSNNSNSSLMRSFGVNEDDEDVNYVNQDLDQNEEVNEPQTISPNNVTEGSELRQRRREEKRQKTMETIERIKRKQKEVEERLNFNRKLYQYLTPVAIVGGAVAFCCIGLYIYLRE</sequence>
<dbReference type="OMA" id="YSANIEH"/>
<dbReference type="PANTHER" id="PTHR46047">
    <property type="entry name" value="TYROSINE-PROTEIN PHOSPHATASE NON-RECEPTOR TYPE 61F"/>
    <property type="match status" value="1"/>
</dbReference>
<dbReference type="PIRSF" id="PIRSF000926">
    <property type="entry name" value="Tyr-Ptase_nr1"/>
    <property type="match status" value="1"/>
</dbReference>
<name>A0A9Q0M9Q2_BLOTA</name>
<keyword evidence="6" id="KW-0378">Hydrolase</keyword>
<dbReference type="InterPro" id="IPR000387">
    <property type="entry name" value="Tyr_Pase_dom"/>
</dbReference>
<evidence type="ECO:0000256" key="2">
    <source>
        <dbReference type="ARBA" id="ARBA00004308"/>
    </source>
</evidence>
<keyword evidence="13" id="KW-0812">Transmembrane</keyword>
<dbReference type="GO" id="GO:0005634">
    <property type="term" value="C:nucleus"/>
    <property type="evidence" value="ECO:0007669"/>
    <property type="project" value="TreeGrafter"/>
</dbReference>
<comment type="caution">
    <text evidence="16">The sequence shown here is derived from an EMBL/GenBank/DDBJ whole genome shotgun (WGS) entry which is preliminary data.</text>
</comment>
<dbReference type="Gene3D" id="3.90.190.10">
    <property type="entry name" value="Protein tyrosine phosphatase superfamily"/>
    <property type="match status" value="1"/>
</dbReference>
<evidence type="ECO:0000256" key="12">
    <source>
        <dbReference type="SAM" id="MobiDB-lite"/>
    </source>
</evidence>
<comment type="similarity">
    <text evidence="3">Belongs to the protein-tyrosine phosphatase family. Non-receptor class 1 subfamily.</text>
</comment>
<dbReference type="GO" id="GO:0004726">
    <property type="term" value="F:non-membrane spanning protein tyrosine phosphatase activity"/>
    <property type="evidence" value="ECO:0007669"/>
    <property type="project" value="TreeGrafter"/>
</dbReference>
<feature type="binding site" evidence="11">
    <location>
        <begin position="209"/>
        <end position="215"/>
    </location>
    <ligand>
        <name>substrate</name>
    </ligand>
</feature>
<keyword evidence="13" id="KW-1133">Transmembrane helix</keyword>
<dbReference type="InterPro" id="IPR012265">
    <property type="entry name" value="Ptpn1/Ptpn2"/>
</dbReference>
<organism evidence="16 17">
    <name type="scientific">Blomia tropicalis</name>
    <name type="common">Mite</name>
    <dbReference type="NCBI Taxonomy" id="40697"/>
    <lineage>
        <taxon>Eukaryota</taxon>
        <taxon>Metazoa</taxon>
        <taxon>Ecdysozoa</taxon>
        <taxon>Arthropoda</taxon>
        <taxon>Chelicerata</taxon>
        <taxon>Arachnida</taxon>
        <taxon>Acari</taxon>
        <taxon>Acariformes</taxon>
        <taxon>Sarcoptiformes</taxon>
        <taxon>Astigmata</taxon>
        <taxon>Glycyphagoidea</taxon>
        <taxon>Echimyopodidae</taxon>
        <taxon>Blomia</taxon>
    </lineage>
</organism>
<keyword evidence="7" id="KW-0256">Endoplasmic reticulum</keyword>
<dbReference type="GO" id="GO:0005783">
    <property type="term" value="C:endoplasmic reticulum"/>
    <property type="evidence" value="ECO:0007669"/>
    <property type="project" value="UniProtKB-SubCell"/>
</dbReference>
<dbReference type="Proteomes" id="UP001142055">
    <property type="component" value="Chromosome 2"/>
</dbReference>
<dbReference type="SUPFAM" id="SSF52799">
    <property type="entry name" value="(Phosphotyrosine protein) phosphatases II"/>
    <property type="match status" value="1"/>
</dbReference>
<keyword evidence="9 13" id="KW-0472">Membrane</keyword>
<evidence type="ECO:0000256" key="3">
    <source>
        <dbReference type="ARBA" id="ARBA00009701"/>
    </source>
</evidence>
<dbReference type="SMART" id="SM00194">
    <property type="entry name" value="PTPc"/>
    <property type="match status" value="1"/>
</dbReference>
<evidence type="ECO:0000256" key="4">
    <source>
        <dbReference type="ARBA" id="ARBA00013064"/>
    </source>
</evidence>
<dbReference type="InterPro" id="IPR029021">
    <property type="entry name" value="Prot-tyrosine_phosphatase-like"/>
</dbReference>
<evidence type="ECO:0000259" key="14">
    <source>
        <dbReference type="PROSITE" id="PS50055"/>
    </source>
</evidence>
<dbReference type="GO" id="GO:0070373">
    <property type="term" value="P:negative regulation of ERK1 and ERK2 cascade"/>
    <property type="evidence" value="ECO:0007669"/>
    <property type="project" value="TreeGrafter"/>
</dbReference>
<gene>
    <name evidence="16" type="ORF">RDWZM_007216</name>
</gene>
<keyword evidence="8" id="KW-0904">Protein phosphatase</keyword>
<dbReference type="PROSITE" id="PS50056">
    <property type="entry name" value="TYR_PHOSPHATASE_2"/>
    <property type="match status" value="1"/>
</dbReference>
<comment type="subcellular location">
    <subcellularLocation>
        <location evidence="2">Endomembrane system</location>
    </subcellularLocation>
    <subcellularLocation>
        <location evidence="1">Endoplasmic reticulum</location>
    </subcellularLocation>
</comment>
<feature type="binding site" evidence="11">
    <location>
        <position position="174"/>
    </location>
    <ligand>
        <name>substrate</name>
    </ligand>
</feature>
<evidence type="ECO:0000256" key="11">
    <source>
        <dbReference type="PIRSR" id="PIRSR000926-2"/>
    </source>
</evidence>
<dbReference type="InterPro" id="IPR000242">
    <property type="entry name" value="PTP_cat"/>
</dbReference>
<feature type="region of interest" description="Disordered" evidence="12">
    <location>
        <begin position="315"/>
        <end position="348"/>
    </location>
</feature>
<dbReference type="PROSITE" id="PS00383">
    <property type="entry name" value="TYR_PHOSPHATASE_1"/>
    <property type="match status" value="1"/>
</dbReference>
<feature type="binding site" evidence="11">
    <location>
        <position position="256"/>
    </location>
    <ligand>
        <name>substrate</name>
    </ligand>
</feature>
<keyword evidence="5" id="KW-0597">Phosphoprotein</keyword>
<dbReference type="EC" id="3.1.3.48" evidence="4"/>
<evidence type="ECO:0000313" key="16">
    <source>
        <dbReference type="EMBL" id="KAJ6221404.1"/>
    </source>
</evidence>
<evidence type="ECO:0000256" key="1">
    <source>
        <dbReference type="ARBA" id="ARBA00004240"/>
    </source>
</evidence>
<evidence type="ECO:0000256" key="9">
    <source>
        <dbReference type="ARBA" id="ARBA00023136"/>
    </source>
</evidence>
<feature type="domain" description="Tyrosine-protein phosphatase" evidence="14">
    <location>
        <begin position="1"/>
        <end position="271"/>
    </location>
</feature>
<dbReference type="AlphaFoldDB" id="A0A9Q0M9Q2"/>
<dbReference type="GO" id="GO:0019901">
    <property type="term" value="F:protein kinase binding"/>
    <property type="evidence" value="ECO:0007669"/>
    <property type="project" value="TreeGrafter"/>
</dbReference>
<accession>A0A9Q0M9Q2</accession>
<protein>
    <recommendedName>
        <fullName evidence="4">protein-tyrosine-phosphatase</fullName>
        <ecNumber evidence="4">3.1.3.48</ecNumber>
    </recommendedName>
</protein>
<proteinExistence type="inferred from homology"/>
<dbReference type="GO" id="GO:0048666">
    <property type="term" value="P:neuron development"/>
    <property type="evidence" value="ECO:0007669"/>
    <property type="project" value="UniProtKB-ARBA"/>
</dbReference>
<feature type="transmembrane region" description="Helical" evidence="13">
    <location>
        <begin position="376"/>
        <end position="398"/>
    </location>
</feature>
<dbReference type="InterPro" id="IPR003595">
    <property type="entry name" value="Tyr_Pase_cat"/>
</dbReference>
<dbReference type="EMBL" id="JAPWDV010000002">
    <property type="protein sequence ID" value="KAJ6221404.1"/>
    <property type="molecule type" value="Genomic_DNA"/>
</dbReference>
<dbReference type="SMART" id="SM00404">
    <property type="entry name" value="PTPc_motif"/>
    <property type="match status" value="1"/>
</dbReference>
<evidence type="ECO:0000256" key="13">
    <source>
        <dbReference type="SAM" id="Phobius"/>
    </source>
</evidence>
<dbReference type="InterPro" id="IPR051985">
    <property type="entry name" value="NR_tyrosine_phosphatase"/>
</dbReference>
<evidence type="ECO:0000256" key="10">
    <source>
        <dbReference type="PIRSR" id="PIRSR000926-1"/>
    </source>
</evidence>
<evidence type="ECO:0000313" key="17">
    <source>
        <dbReference type="Proteomes" id="UP001142055"/>
    </source>
</evidence>
<dbReference type="PRINTS" id="PR00700">
    <property type="entry name" value="PRTYPHPHTASE"/>
</dbReference>
<evidence type="ECO:0000259" key="15">
    <source>
        <dbReference type="PROSITE" id="PS50056"/>
    </source>
</evidence>
<dbReference type="PROSITE" id="PS50055">
    <property type="entry name" value="TYR_PHOSPHATASE_PTP"/>
    <property type="match status" value="1"/>
</dbReference>
<evidence type="ECO:0000256" key="5">
    <source>
        <dbReference type="ARBA" id="ARBA00022553"/>
    </source>
</evidence>
<dbReference type="InterPro" id="IPR016130">
    <property type="entry name" value="Tyr_Pase_AS"/>
</dbReference>
<feature type="compositionally biased region" description="Polar residues" evidence="12">
    <location>
        <begin position="322"/>
        <end position="333"/>
    </location>
</feature>
<reference evidence="16" key="1">
    <citation type="submission" date="2022-12" db="EMBL/GenBank/DDBJ databases">
        <title>Genome assemblies of Blomia tropicalis.</title>
        <authorList>
            <person name="Cui Y."/>
        </authorList>
    </citation>
    <scope>NUCLEOTIDE SEQUENCE</scope>
    <source>
        <tissue evidence="16">Adult mites</tissue>
    </source>
</reference>
<evidence type="ECO:0000256" key="8">
    <source>
        <dbReference type="ARBA" id="ARBA00022912"/>
    </source>
</evidence>